<evidence type="ECO:0000256" key="1">
    <source>
        <dbReference type="ARBA" id="ARBA00006484"/>
    </source>
</evidence>
<sequence length="347" mass="37863">MDVLALLAGCLEIAGEIALQRWSLRKLPSLELTGGSLTGKTCIVTGPTSGIGQATALELCRRGASVILACRSQQRGDALLAKLHEEAKRQQCKSPDCQVMLLDLSSLQSVRSFAAAWRKQNKPLHRLINNAGLFNIGGSCQLDANGAEEHMATNHLGHFLLTLLLLPSLKQASRPGDPARIVSVSSRLHYLGHLDPGNMQLSHQPVLVSLRAYANSKLAQVMMTAELRRRLGPDSGIVAFALHPGEVLTDVVRSLPPPLPRLYHWVFLHILLTRQEGARASIFCSTTDLANFRDTASPDTCYVDSNCSCVKPAKDVCEPAQTRALWDWSIQMTDAPRDALDAVLQQR</sequence>
<dbReference type="Proteomes" id="UP001438707">
    <property type="component" value="Unassembled WGS sequence"/>
</dbReference>
<dbReference type="PANTHER" id="PTHR24320:SF148">
    <property type="entry name" value="NAD(P)-BINDING ROSSMANN-FOLD SUPERFAMILY PROTEIN"/>
    <property type="match status" value="1"/>
</dbReference>
<evidence type="ECO:0008006" key="5">
    <source>
        <dbReference type="Google" id="ProtNLM"/>
    </source>
</evidence>
<name>A0AAW1S5Z8_9CHLO</name>
<dbReference type="Gene3D" id="3.40.50.720">
    <property type="entry name" value="NAD(P)-binding Rossmann-like Domain"/>
    <property type="match status" value="1"/>
</dbReference>
<dbReference type="GO" id="GO:0016491">
    <property type="term" value="F:oxidoreductase activity"/>
    <property type="evidence" value="ECO:0007669"/>
    <property type="project" value="UniProtKB-KW"/>
</dbReference>
<dbReference type="AlphaFoldDB" id="A0AAW1S5Z8"/>
<dbReference type="InterPro" id="IPR002347">
    <property type="entry name" value="SDR_fam"/>
</dbReference>
<evidence type="ECO:0000313" key="4">
    <source>
        <dbReference type="Proteomes" id="UP001438707"/>
    </source>
</evidence>
<accession>A0AAW1S5Z8</accession>
<protein>
    <recommendedName>
        <fullName evidence="5">Retinol dehydrogenase 12</fullName>
    </recommendedName>
</protein>
<dbReference type="EMBL" id="JALJOS010000003">
    <property type="protein sequence ID" value="KAK9841116.1"/>
    <property type="molecule type" value="Genomic_DNA"/>
</dbReference>
<dbReference type="Pfam" id="PF00106">
    <property type="entry name" value="adh_short"/>
    <property type="match status" value="1"/>
</dbReference>
<evidence type="ECO:0000313" key="3">
    <source>
        <dbReference type="EMBL" id="KAK9841116.1"/>
    </source>
</evidence>
<keyword evidence="2" id="KW-0560">Oxidoreductase</keyword>
<dbReference type="PANTHER" id="PTHR24320">
    <property type="entry name" value="RETINOL DEHYDROGENASE"/>
    <property type="match status" value="1"/>
</dbReference>
<dbReference type="PRINTS" id="PR00081">
    <property type="entry name" value="GDHRDH"/>
</dbReference>
<evidence type="ECO:0000256" key="2">
    <source>
        <dbReference type="ARBA" id="ARBA00023002"/>
    </source>
</evidence>
<organism evidence="3 4">
    <name type="scientific">Apatococcus lobatus</name>
    <dbReference type="NCBI Taxonomy" id="904363"/>
    <lineage>
        <taxon>Eukaryota</taxon>
        <taxon>Viridiplantae</taxon>
        <taxon>Chlorophyta</taxon>
        <taxon>core chlorophytes</taxon>
        <taxon>Trebouxiophyceae</taxon>
        <taxon>Chlorellales</taxon>
        <taxon>Chlorellaceae</taxon>
        <taxon>Apatococcus</taxon>
    </lineage>
</organism>
<dbReference type="SUPFAM" id="SSF51735">
    <property type="entry name" value="NAD(P)-binding Rossmann-fold domains"/>
    <property type="match status" value="1"/>
</dbReference>
<dbReference type="InterPro" id="IPR036291">
    <property type="entry name" value="NAD(P)-bd_dom_sf"/>
</dbReference>
<comment type="similarity">
    <text evidence="1">Belongs to the short-chain dehydrogenases/reductases (SDR) family.</text>
</comment>
<proteinExistence type="inferred from homology"/>
<reference evidence="3 4" key="1">
    <citation type="journal article" date="2024" name="Nat. Commun.">
        <title>Phylogenomics reveals the evolutionary origins of lichenization in chlorophyte algae.</title>
        <authorList>
            <person name="Puginier C."/>
            <person name="Libourel C."/>
            <person name="Otte J."/>
            <person name="Skaloud P."/>
            <person name="Haon M."/>
            <person name="Grisel S."/>
            <person name="Petersen M."/>
            <person name="Berrin J.G."/>
            <person name="Delaux P.M."/>
            <person name="Dal Grande F."/>
            <person name="Keller J."/>
        </authorList>
    </citation>
    <scope>NUCLEOTIDE SEQUENCE [LARGE SCALE GENOMIC DNA]</scope>
    <source>
        <strain evidence="3 4">SAG 2145</strain>
    </source>
</reference>
<gene>
    <name evidence="3" type="ORF">WJX74_000218</name>
</gene>
<comment type="caution">
    <text evidence="3">The sequence shown here is derived from an EMBL/GenBank/DDBJ whole genome shotgun (WGS) entry which is preliminary data.</text>
</comment>
<keyword evidence="4" id="KW-1185">Reference proteome</keyword>